<dbReference type="PANTHER" id="PTHR38011:SF11">
    <property type="entry name" value="2,5-DIAMINO-6-RIBOSYLAMINO-4(3H)-PYRIMIDINONE 5'-PHOSPHATE REDUCTASE"/>
    <property type="match status" value="1"/>
</dbReference>
<dbReference type="AlphaFoldDB" id="A0A7L7L723"/>
<sequence>MRKLKLYIAASLDGKIARKDDSIDWLPDPNAGEDYGYEAFLAEIDTLVMGYKTYEICLKLGEWPYEGKKTYVFTRDLTKPHIPQVELINQNPVDFTKDLLQQSGKDIWLVGGGEINTLLHDAGLIDSYIIAFIPLILGEGIELLPQVQQQQNLKLTKHQVYDNGVVLLYLEKP</sequence>
<dbReference type="Proteomes" id="UP000514509">
    <property type="component" value="Chromosome"/>
</dbReference>
<gene>
    <name evidence="2" type="ORF">HUW48_11360</name>
</gene>
<evidence type="ECO:0000313" key="3">
    <source>
        <dbReference type="Proteomes" id="UP000514509"/>
    </source>
</evidence>
<protein>
    <submittedName>
        <fullName evidence="2">Dihydrofolate reductase</fullName>
    </submittedName>
</protein>
<dbReference type="GO" id="GO:0008703">
    <property type="term" value="F:5-amino-6-(5-phosphoribosylamino)uracil reductase activity"/>
    <property type="evidence" value="ECO:0007669"/>
    <property type="project" value="InterPro"/>
</dbReference>
<dbReference type="RefSeq" id="WP_182415780.1">
    <property type="nucleotide sequence ID" value="NZ_CP055153.1"/>
</dbReference>
<dbReference type="PANTHER" id="PTHR38011">
    <property type="entry name" value="DIHYDROFOLATE REDUCTASE FAMILY PROTEIN (AFU_ORTHOLOGUE AFUA_8G06820)"/>
    <property type="match status" value="1"/>
</dbReference>
<proteinExistence type="predicted"/>
<dbReference type="SUPFAM" id="SSF53597">
    <property type="entry name" value="Dihydrofolate reductase-like"/>
    <property type="match status" value="1"/>
</dbReference>
<evidence type="ECO:0000313" key="2">
    <source>
        <dbReference type="EMBL" id="QMU28597.1"/>
    </source>
</evidence>
<keyword evidence="3" id="KW-1185">Reference proteome</keyword>
<dbReference type="Pfam" id="PF01872">
    <property type="entry name" value="RibD_C"/>
    <property type="match status" value="1"/>
</dbReference>
<reference evidence="2 3" key="2">
    <citation type="submission" date="2020-08" db="EMBL/GenBank/DDBJ databases">
        <title>Adhaeribacter dokdonensis sp. nov., isolated from the rhizosphere of Elymus tsukushiensis, a plant native to the Dokdo Islands, Republic of Korea.</title>
        <authorList>
            <person name="Ghim S.Y."/>
        </authorList>
    </citation>
    <scope>NUCLEOTIDE SEQUENCE [LARGE SCALE GENOMIC DNA]</scope>
    <source>
        <strain evidence="2 3">KUDC8001</strain>
    </source>
</reference>
<accession>A0A7L7L723</accession>
<dbReference type="InterPro" id="IPR002734">
    <property type="entry name" value="RibDG_C"/>
</dbReference>
<name>A0A7L7L723_9BACT</name>
<dbReference type="GO" id="GO:0009231">
    <property type="term" value="P:riboflavin biosynthetic process"/>
    <property type="evidence" value="ECO:0007669"/>
    <property type="project" value="InterPro"/>
</dbReference>
<organism evidence="2 3">
    <name type="scientific">Adhaeribacter radiodurans</name>
    <dbReference type="NCBI Taxonomy" id="2745197"/>
    <lineage>
        <taxon>Bacteria</taxon>
        <taxon>Pseudomonadati</taxon>
        <taxon>Bacteroidota</taxon>
        <taxon>Cytophagia</taxon>
        <taxon>Cytophagales</taxon>
        <taxon>Hymenobacteraceae</taxon>
        <taxon>Adhaeribacter</taxon>
    </lineage>
</organism>
<feature type="domain" description="Bacterial bifunctional deaminase-reductase C-terminal" evidence="1">
    <location>
        <begin position="3"/>
        <end position="167"/>
    </location>
</feature>
<dbReference type="EMBL" id="CP055153">
    <property type="protein sequence ID" value="QMU28597.1"/>
    <property type="molecule type" value="Genomic_DNA"/>
</dbReference>
<reference evidence="2 3" key="1">
    <citation type="submission" date="2020-06" db="EMBL/GenBank/DDBJ databases">
        <authorList>
            <person name="Hwang Y.J."/>
        </authorList>
    </citation>
    <scope>NUCLEOTIDE SEQUENCE [LARGE SCALE GENOMIC DNA]</scope>
    <source>
        <strain evidence="2 3">KUDC8001</strain>
    </source>
</reference>
<dbReference type="Gene3D" id="3.40.430.10">
    <property type="entry name" value="Dihydrofolate Reductase, subunit A"/>
    <property type="match status" value="1"/>
</dbReference>
<dbReference type="InterPro" id="IPR024072">
    <property type="entry name" value="DHFR-like_dom_sf"/>
</dbReference>
<dbReference type="InterPro" id="IPR050765">
    <property type="entry name" value="Riboflavin_Biosynth_HTPR"/>
</dbReference>
<evidence type="ECO:0000259" key="1">
    <source>
        <dbReference type="Pfam" id="PF01872"/>
    </source>
</evidence>
<dbReference type="KEGG" id="add:HUW48_11360"/>